<reference evidence="3" key="1">
    <citation type="submission" date="2018-06" db="EMBL/GenBank/DDBJ databases">
        <authorList>
            <person name="Zhirakovskaya E."/>
        </authorList>
    </citation>
    <scope>NUCLEOTIDE SEQUENCE</scope>
</reference>
<dbReference type="InterPro" id="IPR026634">
    <property type="entry name" value="TPST-like"/>
</dbReference>
<keyword evidence="1" id="KW-0808">Transferase</keyword>
<protein>
    <recommendedName>
        <fullName evidence="4">Sulfotransferase</fullName>
    </recommendedName>
</protein>
<gene>
    <name evidence="3" type="ORF">MNBD_GAMMA05-1256</name>
</gene>
<proteinExistence type="predicted"/>
<dbReference type="Gene3D" id="3.40.50.300">
    <property type="entry name" value="P-loop containing nucleotide triphosphate hydrolases"/>
    <property type="match status" value="1"/>
</dbReference>
<sequence>MENNQPNSPVVVIGFPRSGTTLLLHILISSGKFPEYDFSETHFFSHYYRRYGSLKNKKNKETFISEIKKSEWFQNSSISIEEIIAHTQSDDDQYESYYKNFMALVARQNNKTRWVEKTPYHMLYIPELRKALPDARFILMMRDPRDVTQSVLKYGWSGGLFGSIIKVAAAWNWHINHTRQTLESLGIPYLTVKYEDLTTQTESVLNDLNKFLDLDLDIQELNKNGMGVLRRSNSSYTTQSADEPKPIEEGAKNQGISTESIGRWRQSMPADTILDVEYITKNNCEHYGYEITSAGKPTLIRRLQIKTLIFFYWLQKRIRSLLFPLVRR</sequence>
<organism evidence="3">
    <name type="scientific">hydrothermal vent metagenome</name>
    <dbReference type="NCBI Taxonomy" id="652676"/>
    <lineage>
        <taxon>unclassified sequences</taxon>
        <taxon>metagenomes</taxon>
        <taxon>ecological metagenomes</taxon>
    </lineage>
</organism>
<evidence type="ECO:0008006" key="4">
    <source>
        <dbReference type="Google" id="ProtNLM"/>
    </source>
</evidence>
<name>A0A3B0WRR6_9ZZZZ</name>
<dbReference type="AlphaFoldDB" id="A0A3B0WRR6"/>
<feature type="region of interest" description="Disordered" evidence="2">
    <location>
        <begin position="232"/>
        <end position="252"/>
    </location>
</feature>
<evidence type="ECO:0000256" key="1">
    <source>
        <dbReference type="ARBA" id="ARBA00022679"/>
    </source>
</evidence>
<dbReference type="GO" id="GO:0005794">
    <property type="term" value="C:Golgi apparatus"/>
    <property type="evidence" value="ECO:0007669"/>
    <property type="project" value="TreeGrafter"/>
</dbReference>
<evidence type="ECO:0000256" key="2">
    <source>
        <dbReference type="SAM" id="MobiDB-lite"/>
    </source>
</evidence>
<dbReference type="GO" id="GO:0008476">
    <property type="term" value="F:protein-tyrosine sulfotransferase activity"/>
    <property type="evidence" value="ECO:0007669"/>
    <property type="project" value="InterPro"/>
</dbReference>
<dbReference type="PANTHER" id="PTHR12788:SF10">
    <property type="entry name" value="PROTEIN-TYROSINE SULFOTRANSFERASE"/>
    <property type="match status" value="1"/>
</dbReference>
<dbReference type="Pfam" id="PF13469">
    <property type="entry name" value="Sulfotransfer_3"/>
    <property type="match status" value="1"/>
</dbReference>
<dbReference type="SUPFAM" id="SSF52540">
    <property type="entry name" value="P-loop containing nucleoside triphosphate hydrolases"/>
    <property type="match status" value="1"/>
</dbReference>
<dbReference type="PANTHER" id="PTHR12788">
    <property type="entry name" value="PROTEIN-TYROSINE SULFOTRANSFERASE 2"/>
    <property type="match status" value="1"/>
</dbReference>
<evidence type="ECO:0000313" key="3">
    <source>
        <dbReference type="EMBL" id="VAW53762.1"/>
    </source>
</evidence>
<feature type="compositionally biased region" description="Polar residues" evidence="2">
    <location>
        <begin position="232"/>
        <end position="241"/>
    </location>
</feature>
<accession>A0A3B0WRR6</accession>
<dbReference type="InterPro" id="IPR027417">
    <property type="entry name" value="P-loop_NTPase"/>
</dbReference>
<dbReference type="EMBL" id="UOFE01000035">
    <property type="protein sequence ID" value="VAW53762.1"/>
    <property type="molecule type" value="Genomic_DNA"/>
</dbReference>
<feature type="compositionally biased region" description="Basic and acidic residues" evidence="2">
    <location>
        <begin position="242"/>
        <end position="251"/>
    </location>
</feature>